<dbReference type="GO" id="GO:0003677">
    <property type="term" value="F:DNA binding"/>
    <property type="evidence" value="ECO:0007669"/>
    <property type="project" value="UniProtKB-KW"/>
</dbReference>
<dbReference type="InterPro" id="IPR013430">
    <property type="entry name" value="Toxin_antidote_HigA"/>
</dbReference>
<dbReference type="Pfam" id="PF01381">
    <property type="entry name" value="HTH_3"/>
    <property type="match status" value="1"/>
</dbReference>
<dbReference type="PANTHER" id="PTHR36924">
    <property type="entry name" value="ANTITOXIN HIGA-1"/>
    <property type="match status" value="1"/>
</dbReference>
<evidence type="ECO:0000256" key="1">
    <source>
        <dbReference type="ARBA" id="ARBA00023125"/>
    </source>
</evidence>
<dbReference type="PANTHER" id="PTHR36924:SF1">
    <property type="entry name" value="ANTITOXIN HIGA-1"/>
    <property type="match status" value="1"/>
</dbReference>
<feature type="domain" description="HTH cro/C1-type" evidence="2">
    <location>
        <begin position="27"/>
        <end position="72"/>
    </location>
</feature>
<dbReference type="PATRIC" id="fig|106634.4.peg.75"/>
<dbReference type="PROSITE" id="PS50943">
    <property type="entry name" value="HTH_CROC1"/>
    <property type="match status" value="1"/>
</dbReference>
<dbReference type="EMBL" id="CP011367">
    <property type="protein sequence ID" value="AKJ93909.1"/>
    <property type="molecule type" value="Genomic_DNA"/>
</dbReference>
<name>A0A0G3G0J2_9GAMM</name>
<keyword evidence="1" id="KW-0238">DNA-binding</keyword>
<dbReference type="InterPro" id="IPR001387">
    <property type="entry name" value="Cro/C1-type_HTH"/>
</dbReference>
<dbReference type="RefSeq" id="WP_024326782.1">
    <property type="nucleotide sequence ID" value="NZ_CP011367.1"/>
</dbReference>
<reference evidence="3 4" key="1">
    <citation type="submission" date="2015-04" db="EMBL/GenBank/DDBJ databases">
        <title>Complete Sequence for the Genome of the Thioalkalivibrio versutus D301.</title>
        <authorList>
            <person name="Mu T."/>
            <person name="Zhou J."/>
            <person name="Xu X."/>
        </authorList>
    </citation>
    <scope>NUCLEOTIDE SEQUENCE [LARGE SCALE GENOMIC DNA]</scope>
    <source>
        <strain evidence="3 4">D301</strain>
    </source>
</reference>
<dbReference type="NCBIfam" id="TIGR02607">
    <property type="entry name" value="antidote_HigA"/>
    <property type="match status" value="1"/>
</dbReference>
<dbReference type="SMART" id="SM00530">
    <property type="entry name" value="HTH_XRE"/>
    <property type="match status" value="1"/>
</dbReference>
<dbReference type="CDD" id="cd00093">
    <property type="entry name" value="HTH_XRE"/>
    <property type="match status" value="1"/>
</dbReference>
<dbReference type="SUPFAM" id="SSF47413">
    <property type="entry name" value="lambda repressor-like DNA-binding domains"/>
    <property type="match status" value="1"/>
</dbReference>
<evidence type="ECO:0000259" key="2">
    <source>
        <dbReference type="PROSITE" id="PS50943"/>
    </source>
</evidence>
<proteinExistence type="predicted"/>
<dbReference type="AlphaFoldDB" id="A0A0G3G0J2"/>
<accession>A0A0G3G0J2</accession>
<keyword evidence="4" id="KW-1185">Reference proteome</keyword>
<organism evidence="3 4">
    <name type="scientific">Thioalkalivibrio versutus</name>
    <dbReference type="NCBI Taxonomy" id="106634"/>
    <lineage>
        <taxon>Bacteria</taxon>
        <taxon>Pseudomonadati</taxon>
        <taxon>Pseudomonadota</taxon>
        <taxon>Gammaproteobacteria</taxon>
        <taxon>Chromatiales</taxon>
        <taxon>Ectothiorhodospiraceae</taxon>
        <taxon>Thioalkalivibrio</taxon>
    </lineage>
</organism>
<dbReference type="OrthoDB" id="9793869at2"/>
<dbReference type="STRING" id="106634.TVD_00375"/>
<gene>
    <name evidence="3" type="ORF">TVD_00375</name>
</gene>
<evidence type="ECO:0000313" key="4">
    <source>
        <dbReference type="Proteomes" id="UP000064201"/>
    </source>
</evidence>
<protein>
    <submittedName>
        <fullName evidence="3">XRE family transcriptional regulator</fullName>
    </submittedName>
</protein>
<dbReference type="KEGG" id="tvr:TVD_00375"/>
<dbReference type="InterPro" id="IPR010982">
    <property type="entry name" value="Lambda_DNA-bd_dom_sf"/>
</dbReference>
<dbReference type="Proteomes" id="UP000064201">
    <property type="component" value="Chromosome"/>
</dbReference>
<dbReference type="Gene3D" id="1.10.260.40">
    <property type="entry name" value="lambda repressor-like DNA-binding domains"/>
    <property type="match status" value="1"/>
</dbReference>
<evidence type="ECO:0000313" key="3">
    <source>
        <dbReference type="EMBL" id="AKJ93909.1"/>
    </source>
</evidence>
<sequence>MVRIPTHRQPTHPGEMLAKEFLEPMHISQRQLADALHVPYQRINELVNQKRGITPSTSLRLARFFGMSPDFWLNLQVRWDLFKAEQSEQADLKQIREFRSCKQTA</sequence>